<name>A0ABD3P5H2_9STRA</name>
<proteinExistence type="predicted"/>
<feature type="compositionally biased region" description="Low complexity" evidence="1">
    <location>
        <begin position="38"/>
        <end position="54"/>
    </location>
</feature>
<dbReference type="AlphaFoldDB" id="A0ABD3P5H2"/>
<evidence type="ECO:0000313" key="2">
    <source>
        <dbReference type="EMBL" id="KAL3783455.1"/>
    </source>
</evidence>
<evidence type="ECO:0000313" key="3">
    <source>
        <dbReference type="Proteomes" id="UP001516023"/>
    </source>
</evidence>
<reference evidence="2 3" key="1">
    <citation type="journal article" date="2020" name="G3 (Bethesda)">
        <title>Improved Reference Genome for Cyclotella cryptica CCMP332, a Model for Cell Wall Morphogenesis, Salinity Adaptation, and Lipid Production in Diatoms (Bacillariophyta).</title>
        <authorList>
            <person name="Roberts W.R."/>
            <person name="Downey K.M."/>
            <person name="Ruck E.C."/>
            <person name="Traller J.C."/>
            <person name="Alverson A.J."/>
        </authorList>
    </citation>
    <scope>NUCLEOTIDE SEQUENCE [LARGE SCALE GENOMIC DNA]</scope>
    <source>
        <strain evidence="2 3">CCMP332</strain>
    </source>
</reference>
<evidence type="ECO:0000256" key="1">
    <source>
        <dbReference type="SAM" id="MobiDB-lite"/>
    </source>
</evidence>
<feature type="region of interest" description="Disordered" evidence="1">
    <location>
        <begin position="28"/>
        <end position="79"/>
    </location>
</feature>
<organism evidence="2 3">
    <name type="scientific">Cyclotella cryptica</name>
    <dbReference type="NCBI Taxonomy" id="29204"/>
    <lineage>
        <taxon>Eukaryota</taxon>
        <taxon>Sar</taxon>
        <taxon>Stramenopiles</taxon>
        <taxon>Ochrophyta</taxon>
        <taxon>Bacillariophyta</taxon>
        <taxon>Coscinodiscophyceae</taxon>
        <taxon>Thalassiosirophycidae</taxon>
        <taxon>Stephanodiscales</taxon>
        <taxon>Stephanodiscaceae</taxon>
        <taxon>Cyclotella</taxon>
    </lineage>
</organism>
<gene>
    <name evidence="2" type="ORF">HJC23_008647</name>
</gene>
<comment type="caution">
    <text evidence="2">The sequence shown here is derived from an EMBL/GenBank/DDBJ whole genome shotgun (WGS) entry which is preliminary data.</text>
</comment>
<dbReference type="EMBL" id="JABMIG020000260">
    <property type="protein sequence ID" value="KAL3783455.1"/>
    <property type="molecule type" value="Genomic_DNA"/>
</dbReference>
<accession>A0ABD3P5H2</accession>
<dbReference type="Proteomes" id="UP001516023">
    <property type="component" value="Unassembled WGS sequence"/>
</dbReference>
<sequence length="195" mass="21744">MTSVLPSASNNTENVQYFWRGSCHPSSSQSLPVTDAMSTQNTDSSSNNNNNQTTGKHYIFKPSPHLHTASGNMASRTEDDDNSPILLEARLSETILALRQLIHTNQQLDEALLTGGDDDDLLEALKENDDLILRKRKEVTIMSRKLKELGVPINSIGDVPVYSGSLVLKKLKEEKRKKEEECQSLEKDESEGLYL</sequence>
<protein>
    <submittedName>
        <fullName evidence="2">Uncharacterized protein</fullName>
    </submittedName>
</protein>
<keyword evidence="3" id="KW-1185">Reference proteome</keyword>